<evidence type="ECO:0000256" key="7">
    <source>
        <dbReference type="SAM" id="Coils"/>
    </source>
</evidence>
<dbReference type="InterPro" id="IPR020892">
    <property type="entry name" value="Cyclophilin-type_PPIase_CS"/>
</dbReference>
<evidence type="ECO:0000256" key="3">
    <source>
        <dbReference type="ARBA" id="ARBA00013194"/>
    </source>
</evidence>
<dbReference type="Gene3D" id="3.10.50.40">
    <property type="match status" value="1"/>
</dbReference>
<evidence type="ECO:0000259" key="9">
    <source>
        <dbReference type="PROSITE" id="PS50059"/>
    </source>
</evidence>
<feature type="domain" description="PPIase cyclophilin-type" evidence="10">
    <location>
        <begin position="44"/>
        <end position="172"/>
    </location>
</feature>
<comment type="caution">
    <text evidence="11">The sequence shown here is derived from an EMBL/GenBank/DDBJ whole genome shotgun (WGS) entry which is preliminary data.</text>
</comment>
<organism evidence="11 12">
    <name type="scientific">Candidatus Treponema excrementipullorum</name>
    <dbReference type="NCBI Taxonomy" id="2838768"/>
    <lineage>
        <taxon>Bacteria</taxon>
        <taxon>Pseudomonadati</taxon>
        <taxon>Spirochaetota</taxon>
        <taxon>Spirochaetia</taxon>
        <taxon>Spirochaetales</taxon>
        <taxon>Treponemataceae</taxon>
        <taxon>Treponema</taxon>
    </lineage>
</organism>
<dbReference type="Proteomes" id="UP000823914">
    <property type="component" value="Unassembled WGS sequence"/>
</dbReference>
<protein>
    <recommendedName>
        <fullName evidence="3 6">peptidylprolyl isomerase</fullName>
        <ecNumber evidence="3 6">5.2.1.8</ecNumber>
    </recommendedName>
</protein>
<keyword evidence="7" id="KW-0175">Coiled coil</keyword>
<dbReference type="SUPFAM" id="SSF54534">
    <property type="entry name" value="FKBP-like"/>
    <property type="match status" value="1"/>
</dbReference>
<evidence type="ECO:0000256" key="1">
    <source>
        <dbReference type="ARBA" id="ARBA00000971"/>
    </source>
</evidence>
<reference evidence="11" key="2">
    <citation type="submission" date="2021-04" db="EMBL/GenBank/DDBJ databases">
        <authorList>
            <person name="Gilroy R."/>
        </authorList>
    </citation>
    <scope>NUCLEOTIDE SEQUENCE</scope>
    <source>
        <strain evidence="11">Gambia15-2214</strain>
    </source>
</reference>
<evidence type="ECO:0000259" key="10">
    <source>
        <dbReference type="PROSITE" id="PS50072"/>
    </source>
</evidence>
<evidence type="ECO:0000256" key="2">
    <source>
        <dbReference type="ARBA" id="ARBA00007365"/>
    </source>
</evidence>
<feature type="signal peptide" evidence="8">
    <location>
        <begin position="1"/>
        <end position="23"/>
    </location>
</feature>
<comment type="catalytic activity">
    <reaction evidence="1 6">
        <text>[protein]-peptidylproline (omega=180) = [protein]-peptidylproline (omega=0)</text>
        <dbReference type="Rhea" id="RHEA:16237"/>
        <dbReference type="Rhea" id="RHEA-COMP:10747"/>
        <dbReference type="Rhea" id="RHEA-COMP:10748"/>
        <dbReference type="ChEBI" id="CHEBI:83833"/>
        <dbReference type="ChEBI" id="CHEBI:83834"/>
        <dbReference type="EC" id="5.2.1.8"/>
    </reaction>
</comment>
<keyword evidence="4 6" id="KW-0697">Rotamase</keyword>
<feature type="coiled-coil region" evidence="7">
    <location>
        <begin position="200"/>
        <end position="227"/>
    </location>
</feature>
<name>A0A9E2P1B2_9SPIR</name>
<dbReference type="InterPro" id="IPR001179">
    <property type="entry name" value="PPIase_FKBP_dom"/>
</dbReference>
<feature type="domain" description="PPIase FKBP-type" evidence="9">
    <location>
        <begin position="254"/>
        <end position="341"/>
    </location>
</feature>
<dbReference type="GO" id="GO:0006457">
    <property type="term" value="P:protein folding"/>
    <property type="evidence" value="ECO:0007669"/>
    <property type="project" value="InterPro"/>
</dbReference>
<reference evidence="11" key="1">
    <citation type="journal article" date="2021" name="PeerJ">
        <title>Extensive microbial diversity within the chicken gut microbiome revealed by metagenomics and culture.</title>
        <authorList>
            <person name="Gilroy R."/>
            <person name="Ravi A."/>
            <person name="Getino M."/>
            <person name="Pursley I."/>
            <person name="Horton D.L."/>
            <person name="Alikhan N.F."/>
            <person name="Baker D."/>
            <person name="Gharbi K."/>
            <person name="Hall N."/>
            <person name="Watson M."/>
            <person name="Adriaenssens E.M."/>
            <person name="Foster-Nyarko E."/>
            <person name="Jarju S."/>
            <person name="Secka A."/>
            <person name="Antonio M."/>
            <person name="Oren A."/>
            <person name="Chaudhuri R.R."/>
            <person name="La Ragione R."/>
            <person name="Hildebrand F."/>
            <person name="Pallen M.J."/>
        </authorList>
    </citation>
    <scope>NUCLEOTIDE SEQUENCE</scope>
    <source>
        <strain evidence="11">Gambia15-2214</strain>
    </source>
</reference>
<dbReference type="PROSITE" id="PS50059">
    <property type="entry name" value="FKBP_PPIASE"/>
    <property type="match status" value="1"/>
</dbReference>
<evidence type="ECO:0000313" key="11">
    <source>
        <dbReference type="EMBL" id="MBU3850923.1"/>
    </source>
</evidence>
<proteinExistence type="inferred from homology"/>
<dbReference type="InterPro" id="IPR029000">
    <property type="entry name" value="Cyclophilin-like_dom_sf"/>
</dbReference>
<dbReference type="PROSITE" id="PS50072">
    <property type="entry name" value="CSA_PPIASE_2"/>
    <property type="match status" value="1"/>
</dbReference>
<dbReference type="InterPro" id="IPR044666">
    <property type="entry name" value="Cyclophilin_A-like"/>
</dbReference>
<keyword evidence="5 6" id="KW-0413">Isomerase</keyword>
<dbReference type="GO" id="GO:0003755">
    <property type="term" value="F:peptidyl-prolyl cis-trans isomerase activity"/>
    <property type="evidence" value="ECO:0007669"/>
    <property type="project" value="UniProtKB-KW"/>
</dbReference>
<evidence type="ECO:0000256" key="5">
    <source>
        <dbReference type="ARBA" id="ARBA00023235"/>
    </source>
</evidence>
<comment type="similarity">
    <text evidence="2">Belongs to the cyclophilin-type PPIase family.</text>
</comment>
<gene>
    <name evidence="11" type="ORF">IAA16_10185</name>
</gene>
<feature type="chain" id="PRO_5038542989" description="peptidylprolyl isomerase" evidence="8">
    <location>
        <begin position="24"/>
        <end position="341"/>
    </location>
</feature>
<keyword evidence="8" id="KW-0732">Signal</keyword>
<dbReference type="EC" id="5.2.1.8" evidence="3 6"/>
<dbReference type="PRINTS" id="PR00153">
    <property type="entry name" value="CSAPPISMRASE"/>
</dbReference>
<dbReference type="PROSITE" id="PS00170">
    <property type="entry name" value="CSA_PPIASE_1"/>
    <property type="match status" value="1"/>
</dbReference>
<dbReference type="Gene3D" id="2.40.100.10">
    <property type="entry name" value="Cyclophilin-like"/>
    <property type="match status" value="1"/>
</dbReference>
<dbReference type="CDD" id="cd00317">
    <property type="entry name" value="cyclophilin"/>
    <property type="match status" value="1"/>
</dbReference>
<accession>A0A9E2P1B2</accession>
<dbReference type="PROSITE" id="PS51257">
    <property type="entry name" value="PROKAR_LIPOPROTEIN"/>
    <property type="match status" value="1"/>
</dbReference>
<dbReference type="SUPFAM" id="SSF50891">
    <property type="entry name" value="Cyclophilin-like"/>
    <property type="match status" value="1"/>
</dbReference>
<dbReference type="InterPro" id="IPR046357">
    <property type="entry name" value="PPIase_dom_sf"/>
</dbReference>
<dbReference type="EMBL" id="JAHLFV010000233">
    <property type="protein sequence ID" value="MBU3850923.1"/>
    <property type="molecule type" value="Genomic_DNA"/>
</dbReference>
<evidence type="ECO:0000256" key="8">
    <source>
        <dbReference type="SAM" id="SignalP"/>
    </source>
</evidence>
<evidence type="ECO:0000313" key="12">
    <source>
        <dbReference type="Proteomes" id="UP000823914"/>
    </source>
</evidence>
<dbReference type="AlphaFoldDB" id="A0A9E2P1B2"/>
<dbReference type="Pfam" id="PF00254">
    <property type="entry name" value="FKBP_C"/>
    <property type="match status" value="1"/>
</dbReference>
<evidence type="ECO:0000256" key="4">
    <source>
        <dbReference type="ARBA" id="ARBA00023110"/>
    </source>
</evidence>
<dbReference type="InterPro" id="IPR002130">
    <property type="entry name" value="Cyclophilin-type_PPIase_dom"/>
</dbReference>
<sequence>MKKIFIIFTCLSMLILGGCSSMGSCMKAIEGKDGVFAIMDTSKGCIALELYYKDTPLTVTNFVGLAEGTLDATNGKPFYNGLKFHRVIADFMIQGGDPKGNGTGGPGYKFEDEFVDTLRHDRPGILSMANAGSNTNGSQFFITHVETPWLDGKHTVFGYVVDGQDVVDSIEQGDVINEIKIIRHGEEAQAFTATQADFDARRKEVIKANEEKEKKALEAQIKAIETLCPDAEISPEGIYYTILKEGTGEKCGSGKNVATHYKGYFLDGTVFDSSEGRGTLDFTTNARQMIPGFDIMVQDMKVGEKRTVVLPPDYAYGKNGYPGVIPPNSYLAFDIELVSIR</sequence>
<dbReference type="PANTHER" id="PTHR45625">
    <property type="entry name" value="PEPTIDYL-PROLYL CIS-TRANS ISOMERASE-RELATED"/>
    <property type="match status" value="1"/>
</dbReference>
<dbReference type="Pfam" id="PF00160">
    <property type="entry name" value="Pro_isomerase"/>
    <property type="match status" value="1"/>
</dbReference>
<evidence type="ECO:0000256" key="6">
    <source>
        <dbReference type="PROSITE-ProRule" id="PRU00277"/>
    </source>
</evidence>
<dbReference type="PANTHER" id="PTHR45625:SF4">
    <property type="entry name" value="PEPTIDYLPROLYL ISOMERASE DOMAIN AND WD REPEAT-CONTAINING PROTEIN 1"/>
    <property type="match status" value="1"/>
</dbReference>